<keyword evidence="1" id="KW-0472">Membrane</keyword>
<accession>V9SJ41</accession>
<dbReference type="Proteomes" id="UP000018886">
    <property type="component" value="Segment"/>
</dbReference>
<proteinExistence type="predicted"/>
<evidence type="ECO:0000256" key="1">
    <source>
        <dbReference type="SAM" id="Phobius"/>
    </source>
</evidence>
<evidence type="ECO:0000313" key="3">
    <source>
        <dbReference type="Proteomes" id="UP000018886"/>
    </source>
</evidence>
<keyword evidence="1" id="KW-1133">Transmembrane helix</keyword>
<keyword evidence="1" id="KW-0812">Transmembrane</keyword>
<protein>
    <submittedName>
        <fullName evidence="2">Uncharacterized protein</fullName>
    </submittedName>
</protein>
<name>V9SJ41_9CAUD</name>
<gene>
    <name evidence="2" type="ORF">JJJA_0001</name>
</gene>
<reference evidence="2 3" key="1">
    <citation type="journal article" date="2014" name="Virol. J.">
        <title>First genome sequences of Achromobacter phages reveal new members of the N4 family.</title>
        <authorList>
            <person name="Wittmann J."/>
            <person name="Dreiseikelmann B."/>
            <person name="Rohde M."/>
            <person name="Meier-Kolthoff J.P."/>
            <person name="Bunk B."/>
            <person name="Rohde C."/>
        </authorList>
    </citation>
    <scope>NUCLEOTIDE SEQUENCE [LARGE SCALE GENOMIC DNA]</scope>
</reference>
<evidence type="ECO:0000313" key="2">
    <source>
        <dbReference type="EMBL" id="AHC56517.1"/>
    </source>
</evidence>
<organism evidence="2 3">
    <name type="scientific">Achromobacter phage JWDelta</name>
    <dbReference type="NCBI Taxonomy" id="1416008"/>
    <lineage>
        <taxon>Viruses</taxon>
        <taxon>Duplodnaviria</taxon>
        <taxon>Heunggongvirae</taxon>
        <taxon>Uroviricota</taxon>
        <taxon>Caudoviricetes</taxon>
        <taxon>Schitoviridae</taxon>
        <taxon>Rothmandenesvirinae</taxon>
        <taxon>Jwalphavirus</taxon>
        <taxon>Jwalphavirus jwalpha</taxon>
    </lineage>
</organism>
<dbReference type="EMBL" id="KF787094">
    <property type="protein sequence ID" value="AHC56517.1"/>
    <property type="molecule type" value="Genomic_DNA"/>
</dbReference>
<feature type="transmembrane region" description="Helical" evidence="1">
    <location>
        <begin position="20"/>
        <end position="42"/>
    </location>
</feature>
<sequence length="106" mass="11713">MSTSTARMTIGSALGTINTAALTISSTLDAVGSGVGMLNAMVDKAAREQRMRHKADVSEFKHRLINEVAMARAQRERQVIEFCKDKDNETLYSKAHDELTELLKDD</sequence>